<proteinExistence type="predicted"/>
<feature type="signal peptide" evidence="1">
    <location>
        <begin position="1"/>
        <end position="19"/>
    </location>
</feature>
<protein>
    <submittedName>
        <fullName evidence="2">Uncharacterized protein</fullName>
    </submittedName>
</protein>
<gene>
    <name evidence="2" type="ORF">HRG_08109</name>
</gene>
<dbReference type="Proteomes" id="UP000824596">
    <property type="component" value="Unassembled WGS sequence"/>
</dbReference>
<dbReference type="OrthoDB" id="4526786at2759"/>
<feature type="chain" id="PRO_5040279082" evidence="1">
    <location>
        <begin position="20"/>
        <end position="163"/>
    </location>
</feature>
<dbReference type="EMBL" id="JAIZPD010000009">
    <property type="protein sequence ID" value="KAH0960956.1"/>
    <property type="molecule type" value="Genomic_DNA"/>
</dbReference>
<sequence>MKSSSILAVAAFFARGAVSTCELAGTLAGTTCEWQGTAPNCGEAKAGLELGKDTDKGEQLVAWTRDHTWSQLFVADYEISGSRFQLNQDMLPCADQYGQSCWGGYKRLVCNGTKIPQETVDIISSPLSNSPCAQGDEVCIGPRPESSDLAFGYIDIGKGSHRT</sequence>
<accession>A0A9P8MVE9</accession>
<dbReference type="AlphaFoldDB" id="A0A9P8MVE9"/>
<keyword evidence="3" id="KW-1185">Reference proteome</keyword>
<comment type="caution">
    <text evidence="2">The sequence shown here is derived from an EMBL/GenBank/DDBJ whole genome shotgun (WGS) entry which is preliminary data.</text>
</comment>
<reference evidence="2" key="1">
    <citation type="submission" date="2021-09" db="EMBL/GenBank/DDBJ databases">
        <title>A high-quality genome of the endoparasitic fungus Hirsutella rhossiliensis with a comparison of Hirsutella genomes reveals transposable elements contributing to genome size variation.</title>
        <authorList>
            <person name="Lin R."/>
            <person name="Jiao Y."/>
            <person name="Sun X."/>
            <person name="Ling J."/>
            <person name="Xie B."/>
            <person name="Cheng X."/>
        </authorList>
    </citation>
    <scope>NUCLEOTIDE SEQUENCE</scope>
    <source>
        <strain evidence="2">HR02</strain>
    </source>
</reference>
<evidence type="ECO:0000313" key="2">
    <source>
        <dbReference type="EMBL" id="KAH0960956.1"/>
    </source>
</evidence>
<name>A0A9P8MVE9_9HYPO</name>
<evidence type="ECO:0000313" key="3">
    <source>
        <dbReference type="Proteomes" id="UP000824596"/>
    </source>
</evidence>
<keyword evidence="1" id="KW-0732">Signal</keyword>
<evidence type="ECO:0000256" key="1">
    <source>
        <dbReference type="SAM" id="SignalP"/>
    </source>
</evidence>
<dbReference type="GeneID" id="68357238"/>
<organism evidence="2 3">
    <name type="scientific">Hirsutella rhossiliensis</name>
    <dbReference type="NCBI Taxonomy" id="111463"/>
    <lineage>
        <taxon>Eukaryota</taxon>
        <taxon>Fungi</taxon>
        <taxon>Dikarya</taxon>
        <taxon>Ascomycota</taxon>
        <taxon>Pezizomycotina</taxon>
        <taxon>Sordariomycetes</taxon>
        <taxon>Hypocreomycetidae</taxon>
        <taxon>Hypocreales</taxon>
        <taxon>Ophiocordycipitaceae</taxon>
        <taxon>Hirsutella</taxon>
    </lineage>
</organism>
<dbReference type="RefSeq" id="XP_044718469.1">
    <property type="nucleotide sequence ID" value="XM_044866580.1"/>
</dbReference>